<dbReference type="EMBL" id="JAOAOG010000218">
    <property type="protein sequence ID" value="KAJ6239725.1"/>
    <property type="molecule type" value="Genomic_DNA"/>
</dbReference>
<accession>A0ABQ8Y4H4</accession>
<protein>
    <submittedName>
        <fullName evidence="1">Uncharacterized protein</fullName>
    </submittedName>
</protein>
<sequence>MLGLTTVTTKKREQLVSDFTLELGCERSEALKFLSCGNFDYSSSLGLFILTKLLSTKRRPIKTHKQEPLTEKMNVREILPQNDPNSEGFIDQFDLESETIISLENHEQMNFSELSSFLMSNPSPSWRQRLIAFKLYDNTLLSGFPDVLKTKEKIVIDKRLFVIYTQINKSVVTSKNLQRGVIAYLERIGFQKINDRSRKRMVFNWGQNQKKNIINNVANNKNHLRLKFFV</sequence>
<dbReference type="Proteomes" id="UP001150062">
    <property type="component" value="Unassembled WGS sequence"/>
</dbReference>
<keyword evidence="2" id="KW-1185">Reference proteome</keyword>
<evidence type="ECO:0000313" key="1">
    <source>
        <dbReference type="EMBL" id="KAJ6239725.1"/>
    </source>
</evidence>
<proteinExistence type="predicted"/>
<reference evidence="1" key="1">
    <citation type="submission" date="2022-08" db="EMBL/GenBank/DDBJ databases">
        <title>Novel sulfate-reducing endosymbionts in the free-living metamonad Anaeramoeba.</title>
        <authorList>
            <person name="Jerlstrom-Hultqvist J."/>
            <person name="Cepicka I."/>
            <person name="Gallot-Lavallee L."/>
            <person name="Salas-Leiva D."/>
            <person name="Curtis B.A."/>
            <person name="Zahonova K."/>
            <person name="Pipaliya S."/>
            <person name="Dacks J."/>
            <person name="Roger A.J."/>
        </authorList>
    </citation>
    <scope>NUCLEOTIDE SEQUENCE</scope>
    <source>
        <strain evidence="1">Schooner1</strain>
    </source>
</reference>
<name>A0ABQ8Y4H4_9EUKA</name>
<comment type="caution">
    <text evidence="1">The sequence shown here is derived from an EMBL/GenBank/DDBJ whole genome shotgun (WGS) entry which is preliminary data.</text>
</comment>
<gene>
    <name evidence="1" type="ORF">M0813_24949</name>
</gene>
<evidence type="ECO:0000313" key="2">
    <source>
        <dbReference type="Proteomes" id="UP001150062"/>
    </source>
</evidence>
<organism evidence="1 2">
    <name type="scientific">Anaeramoeba flamelloides</name>
    <dbReference type="NCBI Taxonomy" id="1746091"/>
    <lineage>
        <taxon>Eukaryota</taxon>
        <taxon>Metamonada</taxon>
        <taxon>Anaeramoebidae</taxon>
        <taxon>Anaeramoeba</taxon>
    </lineage>
</organism>